<dbReference type="GO" id="GO:0005524">
    <property type="term" value="F:ATP binding"/>
    <property type="evidence" value="ECO:0007669"/>
    <property type="project" value="UniProtKB-UniRule"/>
</dbReference>
<comment type="function">
    <text evidence="6">Regulatory subunit of the poly(A)-nuclease (PAN) deadenylation complex, one of two cytoplasmic mRNA deadenylases involved in general and miRNA-mediated mRNA turnover. PAN specifically shortens poly(A) tails of RNA and the activity is stimulated by poly(A)-binding protein (PABP). PAN deadenylation is followed by rapid degradation of the shortened mRNA tails by the CCR4-NOT complex. Deadenylated mRNAs are then degraded by two alternative mechanisms, namely exosome-mediated 3'-5' exonucleolytic degradation, or deadenlyation-dependent mRNA decaping and subsequent 5'-3' exonucleolytic degradation by XRN1. PAN3 acts as a positive regulator for PAN activity, recruiting the catalytic subunit PAN2 to mRNA via its interaction with RNA and PABP, and to miRNA targets via its interaction with GW182 family proteins.</text>
</comment>
<dbReference type="InterPro" id="IPR041332">
    <property type="entry name" value="Pan3_CK"/>
</dbReference>
<comment type="similarity">
    <text evidence="6">Belongs to the protein kinase superfamily. PAN3 family.</text>
</comment>
<feature type="coiled-coil region" evidence="6">
    <location>
        <begin position="470"/>
        <end position="508"/>
    </location>
</feature>
<dbReference type="GO" id="GO:0000932">
    <property type="term" value="C:P-body"/>
    <property type="evidence" value="ECO:0007669"/>
    <property type="project" value="UniProtKB-SubCell"/>
</dbReference>
<dbReference type="SUPFAM" id="SSF56112">
    <property type="entry name" value="Protein kinase-like (PK-like)"/>
    <property type="match status" value="1"/>
</dbReference>
<evidence type="ECO:0000256" key="7">
    <source>
        <dbReference type="SAM" id="MobiDB-lite"/>
    </source>
</evidence>
<dbReference type="GO" id="GO:0006397">
    <property type="term" value="P:mRNA processing"/>
    <property type="evidence" value="ECO:0007669"/>
    <property type="project" value="UniProtKB-KW"/>
</dbReference>
<evidence type="ECO:0000259" key="8">
    <source>
        <dbReference type="PROSITE" id="PS50011"/>
    </source>
</evidence>
<dbReference type="GO" id="GO:0008143">
    <property type="term" value="F:poly(A) binding"/>
    <property type="evidence" value="ECO:0007669"/>
    <property type="project" value="TreeGrafter"/>
</dbReference>
<keyword evidence="4 6" id="KW-0067">ATP-binding</keyword>
<dbReference type="Gene3D" id="1.10.510.10">
    <property type="entry name" value="Transferase(Phosphotransferase) domain 1"/>
    <property type="match status" value="1"/>
</dbReference>
<name>A0AAU9UX29_EUPED</name>
<keyword evidence="2 6" id="KW-0507">mRNA processing</keyword>
<evidence type="ECO:0000256" key="6">
    <source>
        <dbReference type="HAMAP-Rule" id="MF_03181"/>
    </source>
</evidence>
<dbReference type="Gene3D" id="1.10.287.3700">
    <property type="match status" value="1"/>
</dbReference>
<dbReference type="InterPro" id="IPR011009">
    <property type="entry name" value="Kinase-like_dom_sf"/>
</dbReference>
<evidence type="ECO:0000256" key="4">
    <source>
        <dbReference type="ARBA" id="ARBA00022840"/>
    </source>
</evidence>
<keyword evidence="5 6" id="KW-0175">Coiled coil</keyword>
<evidence type="ECO:0000256" key="2">
    <source>
        <dbReference type="ARBA" id="ARBA00022664"/>
    </source>
</evidence>
<feature type="region of interest" description="Knob domain" evidence="6">
    <location>
        <begin position="509"/>
        <end position="605"/>
    </location>
</feature>
<feature type="domain" description="Protein kinase" evidence="8">
    <location>
        <begin position="207"/>
        <end position="605"/>
    </location>
</feature>
<dbReference type="Pfam" id="PF18101">
    <property type="entry name" value="Pan3_CK"/>
    <property type="match status" value="1"/>
</dbReference>
<dbReference type="GO" id="GO:0031251">
    <property type="term" value="C:PAN complex"/>
    <property type="evidence" value="ECO:0007669"/>
    <property type="project" value="UniProtKB-UniRule"/>
</dbReference>
<protein>
    <recommendedName>
        <fullName evidence="6">PAN2-PAN3 deadenylation complex subunit PAN3</fullName>
    </recommendedName>
    <alternativeName>
        <fullName evidence="6">PAB1P-dependent poly(A)-specific ribonuclease</fullName>
    </alternativeName>
    <alternativeName>
        <fullName evidence="6">Poly(A)-nuclease deadenylation complex subunit 3</fullName>
        <shortName evidence="6">PAN deadenylation complex subunit 3</shortName>
    </alternativeName>
</protein>
<dbReference type="GO" id="GO:0010606">
    <property type="term" value="P:positive regulation of cytoplasmic mRNA processing body assembly"/>
    <property type="evidence" value="ECO:0007669"/>
    <property type="project" value="UniProtKB-UniRule"/>
</dbReference>
<evidence type="ECO:0000313" key="10">
    <source>
        <dbReference type="Proteomes" id="UP001153954"/>
    </source>
</evidence>
<dbReference type="AlphaFoldDB" id="A0AAU9UX29"/>
<evidence type="ECO:0000256" key="1">
    <source>
        <dbReference type="ARBA" id="ARBA00022490"/>
    </source>
</evidence>
<proteinExistence type="inferred from homology"/>
<dbReference type="GO" id="GO:0004672">
    <property type="term" value="F:protein kinase activity"/>
    <property type="evidence" value="ECO:0007669"/>
    <property type="project" value="InterPro"/>
</dbReference>
<comment type="caution">
    <text evidence="6">Lacks conserved residue(s) required for the propagation of feature annotation.</text>
</comment>
<comment type="domain">
    <text evidence="6">The N-terminal zinc finger binds to poly(A) RNA.</text>
</comment>
<accession>A0AAU9UX29</accession>
<comment type="caution">
    <text evidence="9">The sequence shown here is derived from an EMBL/GenBank/DDBJ whole genome shotgun (WGS) entry which is preliminary data.</text>
</comment>
<keyword evidence="3 6" id="KW-0547">Nucleotide-binding</keyword>
<feature type="binding site" evidence="6">
    <location>
        <position position="236"/>
    </location>
    <ligand>
        <name>ATP</name>
        <dbReference type="ChEBI" id="CHEBI:30616"/>
    </ligand>
</feature>
<dbReference type="Proteomes" id="UP001153954">
    <property type="component" value="Unassembled WGS sequence"/>
</dbReference>
<dbReference type="InterPro" id="IPR000719">
    <property type="entry name" value="Prot_kinase_dom"/>
</dbReference>
<comment type="subunit">
    <text evidence="6">Homodimer. Forms a heterotrimer with a catalytic subunit PAN2 to form the poly(A)-nuclease (PAN) deadenylation complex. Interacts (via PAM-2 motif) with poly(A)-binding protein (via PABC domain), conferring substrate specificity of the enzyme complex.</text>
</comment>
<comment type="subcellular location">
    <subcellularLocation>
        <location evidence="6">Cytoplasm</location>
        <location evidence="6">P-body</location>
    </subcellularLocation>
</comment>
<dbReference type="EMBL" id="CAKOGL010000026">
    <property type="protein sequence ID" value="CAH2104050.1"/>
    <property type="molecule type" value="Genomic_DNA"/>
</dbReference>
<dbReference type="FunFam" id="1.10.287.3700:FF:000001">
    <property type="entry name" value="PAN2-PAN3 deadenylation complex subunit PAN3"/>
    <property type="match status" value="1"/>
</dbReference>
<feature type="binding site" evidence="6">
    <location>
        <begin position="284"/>
        <end position="291"/>
    </location>
    <ligand>
        <name>ATP</name>
        <dbReference type="ChEBI" id="CHEBI:30616"/>
    </ligand>
</feature>
<dbReference type="InterPro" id="IPR030844">
    <property type="entry name" value="PAN3"/>
</dbReference>
<evidence type="ECO:0000313" key="9">
    <source>
        <dbReference type="EMBL" id="CAH2104050.1"/>
    </source>
</evidence>
<dbReference type="HAMAP" id="MF_03181">
    <property type="entry name" value="PAN3"/>
    <property type="match status" value="1"/>
</dbReference>
<organism evidence="9 10">
    <name type="scientific">Euphydryas editha</name>
    <name type="common">Edith's checkerspot</name>
    <dbReference type="NCBI Taxonomy" id="104508"/>
    <lineage>
        <taxon>Eukaryota</taxon>
        <taxon>Metazoa</taxon>
        <taxon>Ecdysozoa</taxon>
        <taxon>Arthropoda</taxon>
        <taxon>Hexapoda</taxon>
        <taxon>Insecta</taxon>
        <taxon>Pterygota</taxon>
        <taxon>Neoptera</taxon>
        <taxon>Endopterygota</taxon>
        <taxon>Lepidoptera</taxon>
        <taxon>Glossata</taxon>
        <taxon>Ditrysia</taxon>
        <taxon>Papilionoidea</taxon>
        <taxon>Nymphalidae</taxon>
        <taxon>Nymphalinae</taxon>
        <taxon>Euphydryas</taxon>
    </lineage>
</organism>
<dbReference type="Gene3D" id="1.20.5.5160">
    <property type="match status" value="1"/>
</dbReference>
<keyword evidence="10" id="KW-1185">Reference proteome</keyword>
<sequence length="605" mass="65500">MDPSIFLQYSPPTGLPQESKLATYMNRSASTPTRSLNQAMGKLSLESSPTAAKKVLIGEFVPINYYSPAPILPESPQSSPPALALQPVNTQVHQENVGGTTYFYSTSSDSLNASALNASGLNASGLNASGLNASGLNASGLNASGLNSSGLNASTSMDCERLVPVAGLAATFYTPETIRSEIYQRNEDVFLQPDLQLPETVEMYAELTPLEALGSHALASSYRATHRASGDQYALRRLHACVAPPHAHKRLDLWRAVDHPNVVRLHHAFATKDFGDHSLVLVYDYHPACMTLMSKYLSGGAPGGGSDANGAFHDPFSSDPDAPRPYTHQKNAMLRAVACGALLPEAVLWSTLVQLTAGLRAIHAAGLACRSLDPTKVVMNGCRIRIAWCGIADAIHTNNIDVAQAQQEDLTALGRLALALACRTVHCDNLPACMDLVSRSYSADLKNLILYLLSSATRRSVTDLMPMIGARFYTQVEALERRADAFEEQLAREIDNGRLLRILIKMGVVNERPELNMDASWSETGDRYMLKLFRDYLFHSVTADGRPWLDQAHLASALNSLDGGSLAKVELMSRDEQSVLVVSYSELKHCLEAAFEEVMQSAAAP</sequence>
<feature type="binding site" evidence="6">
    <location>
        <begin position="375"/>
        <end position="376"/>
    </location>
    <ligand>
        <name>ATP</name>
        <dbReference type="ChEBI" id="CHEBI:30616"/>
    </ligand>
</feature>
<dbReference type="PROSITE" id="PS50011">
    <property type="entry name" value="PROTEIN_KINASE_DOM"/>
    <property type="match status" value="1"/>
</dbReference>
<keyword evidence="1 6" id="KW-0963">Cytoplasm</keyword>
<dbReference type="PANTHER" id="PTHR12272">
    <property type="entry name" value="DEADENYLATION COMPLEX SUBUNIT PAN3"/>
    <property type="match status" value="1"/>
</dbReference>
<dbReference type="GO" id="GO:0000289">
    <property type="term" value="P:nuclear-transcribed mRNA poly(A) tail shortening"/>
    <property type="evidence" value="ECO:0007669"/>
    <property type="project" value="UniProtKB-UniRule"/>
</dbReference>
<comment type="domain">
    <text evidence="6">Contains a pseudokinase domain. The protein kinase domain is predicted to be catalytically inactive because some of the residues important for catalytic activity are substituted and it lacks the equivalent of the binding site for a peptide substrate. However, it has retained an ATP-binding site and ATP-binding is required for mRNA degradation, stimulating the activity of the PAN2 nuclease in vitro. The nucleotide-binding site is juxtaposed to the RNase active site of PAN2 in the complex and may actually bind nucleosides of a poly(A) RNA rather than ATP, feeding the poly(A)-tail to the active site of the deadenylase and thus increasing the efficiency with which this distributive enzyme degrades oligo(A) RNAs.</text>
</comment>
<comment type="domain">
    <text evidence="6">The pseudokinase domain, the coiled-coil (CC), and C-terminal knob domain (CK) form a structural unit (PKC) that forms an extensive high-affinity interaction surface for PAN2.</text>
</comment>
<evidence type="ECO:0000256" key="3">
    <source>
        <dbReference type="ARBA" id="ARBA00022741"/>
    </source>
</evidence>
<gene>
    <name evidence="6" type="primary">PAN3</name>
    <name evidence="9" type="ORF">EEDITHA_LOCUS18482</name>
</gene>
<evidence type="ECO:0000256" key="5">
    <source>
        <dbReference type="ARBA" id="ARBA00023054"/>
    </source>
</evidence>
<reference evidence="9" key="1">
    <citation type="submission" date="2022-03" db="EMBL/GenBank/DDBJ databases">
        <authorList>
            <person name="Tunstrom K."/>
        </authorList>
    </citation>
    <scope>NUCLEOTIDE SEQUENCE</scope>
</reference>
<feature type="region of interest" description="Disordered" evidence="7">
    <location>
        <begin position="308"/>
        <end position="327"/>
    </location>
</feature>
<dbReference type="PANTHER" id="PTHR12272:SF11">
    <property type="entry name" value="PAN2-PAN3 DEADENYLATION COMPLEX SUBUNIT PAN3"/>
    <property type="match status" value="1"/>
</dbReference>